<reference evidence="3" key="1">
    <citation type="submission" date="2017-06" db="EMBL/GenBank/DDBJ databases">
        <authorList>
            <person name="Cremers G."/>
        </authorList>
    </citation>
    <scope>NUCLEOTIDE SEQUENCE [LARGE SCALE GENOMIC DNA]</scope>
</reference>
<keyword evidence="1" id="KW-0812">Transmembrane</keyword>
<feature type="transmembrane region" description="Helical" evidence="1">
    <location>
        <begin position="7"/>
        <end position="27"/>
    </location>
</feature>
<dbReference type="Proteomes" id="UP000218615">
    <property type="component" value="Unassembled WGS sequence"/>
</dbReference>
<dbReference type="AlphaFoldDB" id="A0A284VML1"/>
<accession>A0A284VML1</accession>
<dbReference type="RefSeq" id="WP_096204906.1">
    <property type="nucleotide sequence ID" value="NZ_FZMP01000096.1"/>
</dbReference>
<evidence type="ECO:0000313" key="2">
    <source>
        <dbReference type="EMBL" id="SNQ60521.1"/>
    </source>
</evidence>
<dbReference type="OrthoDB" id="381723at2157"/>
<gene>
    <name evidence="2" type="ORF">MNV_1850030</name>
</gene>
<sequence length="194" mass="22992">MKKKIIDIWVILSISIIVILIAINIPYTTAENYTDKEFYTEQEPYTTTQKYFEKDSYIENVPLNNYTTSGWYLTDDRINDKFDLKISIKNTGNSSGEFWIAFHVISTNRSYDVTTDRVVLMPNENYQFIQTFAGSFSYTSYKVYQTTREVTKYRDVPKERDITAYRDIEKSRDVVRQRNITLSLIERMLKDKNP</sequence>
<organism evidence="2 3">
    <name type="scientific">Candidatus Methanoperedens nitratireducens</name>
    <dbReference type="NCBI Taxonomy" id="1392998"/>
    <lineage>
        <taxon>Archaea</taxon>
        <taxon>Methanobacteriati</taxon>
        <taxon>Methanobacteriota</taxon>
        <taxon>Stenosarchaea group</taxon>
        <taxon>Methanomicrobia</taxon>
        <taxon>Methanosarcinales</taxon>
        <taxon>ANME-2 cluster</taxon>
        <taxon>Candidatus Methanoperedentaceae</taxon>
        <taxon>Candidatus Methanoperedens</taxon>
    </lineage>
</organism>
<keyword evidence="1" id="KW-1133">Transmembrane helix</keyword>
<keyword evidence="1" id="KW-0472">Membrane</keyword>
<proteinExistence type="predicted"/>
<protein>
    <submittedName>
        <fullName evidence="2">Uncharacterized protein</fullName>
    </submittedName>
</protein>
<evidence type="ECO:0000313" key="3">
    <source>
        <dbReference type="Proteomes" id="UP000218615"/>
    </source>
</evidence>
<evidence type="ECO:0000256" key="1">
    <source>
        <dbReference type="SAM" id="Phobius"/>
    </source>
</evidence>
<dbReference type="EMBL" id="FZMP01000096">
    <property type="protein sequence ID" value="SNQ60521.1"/>
    <property type="molecule type" value="Genomic_DNA"/>
</dbReference>
<keyword evidence="3" id="KW-1185">Reference proteome</keyword>
<name>A0A284VML1_9EURY</name>